<protein>
    <submittedName>
        <fullName evidence="1">Uncharacterized protein</fullName>
    </submittedName>
</protein>
<sequence>MNEELDNKAFLMGALAAIGSVTRAFISTNPDQAALLSALNFQKQETLSHLLAQPYPEQTLVAFHVAWDMVGHQEADPEVVPLHP</sequence>
<comment type="caution">
    <text evidence="1">The sequence shown here is derived from an EMBL/GenBank/DDBJ whole genome shotgun (WGS) entry which is preliminary data.</text>
</comment>
<evidence type="ECO:0000313" key="2">
    <source>
        <dbReference type="Proteomes" id="UP001595967"/>
    </source>
</evidence>
<dbReference type="Proteomes" id="UP001595967">
    <property type="component" value="Unassembled WGS sequence"/>
</dbReference>
<proteinExistence type="predicted"/>
<reference evidence="2" key="1">
    <citation type="journal article" date="2019" name="Int. J. Syst. Evol. Microbiol.">
        <title>The Global Catalogue of Microorganisms (GCM) 10K type strain sequencing project: providing services to taxonomists for standard genome sequencing and annotation.</title>
        <authorList>
            <consortium name="The Broad Institute Genomics Platform"/>
            <consortium name="The Broad Institute Genome Sequencing Center for Infectious Disease"/>
            <person name="Wu L."/>
            <person name="Ma J."/>
        </authorList>
    </citation>
    <scope>NUCLEOTIDE SEQUENCE [LARGE SCALE GENOMIC DNA]</scope>
    <source>
        <strain evidence="2">JCM 11650</strain>
    </source>
</reference>
<gene>
    <name evidence="1" type="ORF">ACFO3A_01075</name>
</gene>
<evidence type="ECO:0000313" key="1">
    <source>
        <dbReference type="EMBL" id="MFC4620810.1"/>
    </source>
</evidence>
<dbReference type="RefSeq" id="WP_377723177.1">
    <property type="nucleotide sequence ID" value="NZ_JBHSEW010000001.1"/>
</dbReference>
<keyword evidence="2" id="KW-1185">Reference proteome</keyword>
<accession>A0ABV9GVZ8</accession>
<organism evidence="1 2">
    <name type="scientific">Comamonas nitrativorans</name>
    <dbReference type="NCBI Taxonomy" id="108437"/>
    <lineage>
        <taxon>Bacteria</taxon>
        <taxon>Pseudomonadati</taxon>
        <taxon>Pseudomonadota</taxon>
        <taxon>Betaproteobacteria</taxon>
        <taxon>Burkholderiales</taxon>
        <taxon>Comamonadaceae</taxon>
        <taxon>Comamonas</taxon>
    </lineage>
</organism>
<dbReference type="EMBL" id="JBHSEW010000001">
    <property type="protein sequence ID" value="MFC4620810.1"/>
    <property type="molecule type" value="Genomic_DNA"/>
</dbReference>
<name>A0ABV9GVZ8_9BURK</name>